<dbReference type="InterPro" id="IPR013106">
    <property type="entry name" value="Ig_V-set"/>
</dbReference>
<dbReference type="SUPFAM" id="SSF48726">
    <property type="entry name" value="Immunoglobulin"/>
    <property type="match status" value="1"/>
</dbReference>
<dbReference type="InterPro" id="IPR013783">
    <property type="entry name" value="Ig-like_fold"/>
</dbReference>
<keyword evidence="5" id="KW-1185">Reference proteome</keyword>
<reference evidence="4 5" key="1">
    <citation type="journal article" date="2018" name="Nat. Ecol. Evol.">
        <title>Shark genomes provide insights into elasmobranch evolution and the origin of vertebrates.</title>
        <authorList>
            <person name="Hara Y"/>
            <person name="Yamaguchi K"/>
            <person name="Onimaru K"/>
            <person name="Kadota M"/>
            <person name="Koyanagi M"/>
            <person name="Keeley SD"/>
            <person name="Tatsumi K"/>
            <person name="Tanaka K"/>
            <person name="Motone F"/>
            <person name="Kageyama Y"/>
            <person name="Nozu R"/>
            <person name="Adachi N"/>
            <person name="Nishimura O"/>
            <person name="Nakagawa R"/>
            <person name="Tanegashima C"/>
            <person name="Kiyatake I"/>
            <person name="Matsumoto R"/>
            <person name="Murakumo K"/>
            <person name="Nishida K"/>
            <person name="Terakita A"/>
            <person name="Kuratani S"/>
            <person name="Sato K"/>
            <person name="Hyodo S Kuraku.S."/>
        </authorList>
    </citation>
    <scope>NUCLEOTIDE SEQUENCE [LARGE SCALE GENOMIC DNA]</scope>
</reference>
<evidence type="ECO:0000256" key="1">
    <source>
        <dbReference type="SAM" id="Phobius"/>
    </source>
</evidence>
<feature type="chain" id="PRO_5019286278" description="Ig-like domain-containing protein" evidence="2">
    <location>
        <begin position="29"/>
        <end position="217"/>
    </location>
</feature>
<dbReference type="STRING" id="75743.A0A401Q381"/>
<evidence type="ECO:0000256" key="2">
    <source>
        <dbReference type="SAM" id="SignalP"/>
    </source>
</evidence>
<dbReference type="PANTHER" id="PTHR15193">
    <property type="entry name" value="CD83 ANTIGEN"/>
    <property type="match status" value="1"/>
</dbReference>
<evidence type="ECO:0000259" key="3">
    <source>
        <dbReference type="PROSITE" id="PS50835"/>
    </source>
</evidence>
<dbReference type="AlphaFoldDB" id="A0A401Q381"/>
<dbReference type="Proteomes" id="UP000288216">
    <property type="component" value="Unassembled WGS sequence"/>
</dbReference>
<dbReference type="CDD" id="cd00096">
    <property type="entry name" value="Ig"/>
    <property type="match status" value="1"/>
</dbReference>
<keyword evidence="1" id="KW-1133">Transmembrane helix</keyword>
<dbReference type="SMART" id="SM00409">
    <property type="entry name" value="IG"/>
    <property type="match status" value="1"/>
</dbReference>
<dbReference type="Gene3D" id="2.60.40.10">
    <property type="entry name" value="Immunoglobulins"/>
    <property type="match status" value="1"/>
</dbReference>
<dbReference type="InterPro" id="IPR007110">
    <property type="entry name" value="Ig-like_dom"/>
</dbReference>
<keyword evidence="2" id="KW-0732">Signal</keyword>
<dbReference type="InterPro" id="IPR036179">
    <property type="entry name" value="Ig-like_dom_sf"/>
</dbReference>
<proteinExistence type="predicted"/>
<protein>
    <recommendedName>
        <fullName evidence="3">Ig-like domain-containing protein</fullName>
    </recommendedName>
</protein>
<keyword evidence="1" id="KW-0812">Transmembrane</keyword>
<accession>A0A401Q381</accession>
<name>A0A401Q381_SCYTO</name>
<dbReference type="EMBL" id="BFAA01012112">
    <property type="protein sequence ID" value="GCB79879.1"/>
    <property type="molecule type" value="Genomic_DNA"/>
</dbReference>
<dbReference type="InterPro" id="IPR003599">
    <property type="entry name" value="Ig_sub"/>
</dbReference>
<dbReference type="PROSITE" id="PS50835">
    <property type="entry name" value="IG_LIKE"/>
    <property type="match status" value="1"/>
</dbReference>
<organism evidence="4 5">
    <name type="scientific">Scyliorhinus torazame</name>
    <name type="common">Cloudy catshark</name>
    <name type="synonym">Catulus torazame</name>
    <dbReference type="NCBI Taxonomy" id="75743"/>
    <lineage>
        <taxon>Eukaryota</taxon>
        <taxon>Metazoa</taxon>
        <taxon>Chordata</taxon>
        <taxon>Craniata</taxon>
        <taxon>Vertebrata</taxon>
        <taxon>Chondrichthyes</taxon>
        <taxon>Elasmobranchii</taxon>
        <taxon>Galeomorphii</taxon>
        <taxon>Galeoidea</taxon>
        <taxon>Carcharhiniformes</taxon>
        <taxon>Scyliorhinidae</taxon>
        <taxon>Scyliorhinus</taxon>
    </lineage>
</organism>
<feature type="signal peptide" evidence="2">
    <location>
        <begin position="1"/>
        <end position="28"/>
    </location>
</feature>
<dbReference type="OMA" id="CEKEMSK"/>
<evidence type="ECO:0000313" key="5">
    <source>
        <dbReference type="Proteomes" id="UP000288216"/>
    </source>
</evidence>
<evidence type="ECO:0000313" key="4">
    <source>
        <dbReference type="EMBL" id="GCB79879.1"/>
    </source>
</evidence>
<sequence length="217" mass="24937">MEFLSGCRPERSIFLFLTGVLLHLHADAVTEVFIRLGEIAELPCEASYVPEVQYRAISWYKVADDGFSLSGIVRRDFRENISRKYLGFDGSVEVASAKPYALTIHNVSGEDMGTYRCSMWAPLGKRNKEADMRLMIKVGETEETKDFILERKHLRDDSQSAGITWIILISIIMAMCVLLILCMSLLYRRHFRANQMSEKMKNFSQPFGDRKPFYSNI</sequence>
<gene>
    <name evidence="4" type="ORF">scyTo_0017972</name>
</gene>
<dbReference type="OrthoDB" id="9422899at2759"/>
<feature type="domain" description="Ig-like" evidence="3">
    <location>
        <begin position="9"/>
        <end position="119"/>
    </location>
</feature>
<comment type="caution">
    <text evidence="4">The sequence shown here is derived from an EMBL/GenBank/DDBJ whole genome shotgun (WGS) entry which is preliminary data.</text>
</comment>
<dbReference type="Pfam" id="PF07686">
    <property type="entry name" value="V-set"/>
    <property type="match status" value="1"/>
</dbReference>
<keyword evidence="1" id="KW-0472">Membrane</keyword>
<dbReference type="PANTHER" id="PTHR15193:SF1">
    <property type="entry name" value="CD83 ANTIGEN"/>
    <property type="match status" value="1"/>
</dbReference>
<feature type="transmembrane region" description="Helical" evidence="1">
    <location>
        <begin position="162"/>
        <end position="187"/>
    </location>
</feature>